<sequence>MTEEDLAEQVQDALASAHRQAARARRAAVEIAELRGSGRSPGGEVTAAVDHRGLVQDVTLASAAMRLDAAGLRTAVLATIAEAGADLRVQAAEATRGLDIDPRLPADQTEAFDLADRLLRGPP</sequence>
<dbReference type="STRING" id="1814289.SAMN05216410_0436"/>
<accession>A0A1G6GSW2</accession>
<keyword evidence="1" id="KW-0238">DNA-binding</keyword>
<name>A0A1G6GSW2_9MICO</name>
<dbReference type="Proteomes" id="UP000199039">
    <property type="component" value="Unassembled WGS sequence"/>
</dbReference>
<proteinExistence type="predicted"/>
<gene>
    <name evidence="1" type="ORF">SAMN05216410_0436</name>
</gene>
<dbReference type="Pfam" id="PF02575">
    <property type="entry name" value="YbaB_DNA_bd"/>
    <property type="match status" value="1"/>
</dbReference>
<reference evidence="1 2" key="1">
    <citation type="submission" date="2016-09" db="EMBL/GenBank/DDBJ databases">
        <authorList>
            <person name="Capua I."/>
            <person name="De Benedictis P."/>
            <person name="Joannis T."/>
            <person name="Lombin L.H."/>
            <person name="Cattoli G."/>
        </authorList>
    </citation>
    <scope>NUCLEOTIDE SEQUENCE [LARGE SCALE GENOMIC DNA]</scope>
    <source>
        <strain evidence="1 2">ISLP-3</strain>
    </source>
</reference>
<dbReference type="AlphaFoldDB" id="A0A1G6GSW2"/>
<keyword evidence="2" id="KW-1185">Reference proteome</keyword>
<dbReference type="InterPro" id="IPR004401">
    <property type="entry name" value="YbaB/EbfC"/>
</dbReference>
<evidence type="ECO:0000313" key="1">
    <source>
        <dbReference type="EMBL" id="SDB84963.1"/>
    </source>
</evidence>
<dbReference type="Gene3D" id="3.30.1310.10">
    <property type="entry name" value="Nucleoid-associated protein YbaB-like domain"/>
    <property type="match status" value="1"/>
</dbReference>
<evidence type="ECO:0000313" key="2">
    <source>
        <dbReference type="Proteomes" id="UP000199039"/>
    </source>
</evidence>
<protein>
    <submittedName>
        <fullName evidence="1">YbaB/EbfC DNA-binding family protein</fullName>
    </submittedName>
</protein>
<dbReference type="InterPro" id="IPR036894">
    <property type="entry name" value="YbaB-like_sf"/>
</dbReference>
<organism evidence="1 2">
    <name type="scientific">Sanguibacter gelidistatuariae</name>
    <dbReference type="NCBI Taxonomy" id="1814289"/>
    <lineage>
        <taxon>Bacteria</taxon>
        <taxon>Bacillati</taxon>
        <taxon>Actinomycetota</taxon>
        <taxon>Actinomycetes</taxon>
        <taxon>Micrococcales</taxon>
        <taxon>Sanguibacteraceae</taxon>
        <taxon>Sanguibacter</taxon>
    </lineage>
</organism>
<dbReference type="EMBL" id="FMYH01000001">
    <property type="protein sequence ID" value="SDB84963.1"/>
    <property type="molecule type" value="Genomic_DNA"/>
</dbReference>
<dbReference type="GO" id="GO:0003677">
    <property type="term" value="F:DNA binding"/>
    <property type="evidence" value="ECO:0007669"/>
    <property type="project" value="UniProtKB-KW"/>
</dbReference>
<dbReference type="RefSeq" id="WP_093180457.1">
    <property type="nucleotide sequence ID" value="NZ_FMYH01000001.1"/>
</dbReference>